<keyword evidence="2" id="KW-1185">Reference proteome</keyword>
<sequence>MSNLKRLLFFLLVCIFAISLTGCSEKHISNSAKISRPINDNIPLSGTWVVDKYFNGDIYSSSNTKIKAWIGKTVSFSKNKVVFSEQICDYPQYKIKTVNTKDYLTDKYSINPKILNINEENLQVITISHDQNYFASFIKATDDKIFTTIDGVFFSLSHNTKIDSDTASNEKVPKDVSDNNIKLGEDVSEAHVKVLRNDKTFSSEEILKQFNSGVLLGLKSYKPVSYKLPYTYKNKPAEEPVYRTLWINFFGDSIVSIKELPYILLPRQNGFWKVESKRLIYDGWVRDQILASPLEKNIQFDKFEENIVYDGNFEDLASILFIGNDYISMELNGGGYYKDINSSYQYNLLQVRAVDTLNGKIDSPIYISNLLDEEGEKALKEGAAAYLNSLDDNIKNSLEQVPKYYNYGLVRENGKWILIGRLNSSNKTLSGNFKNFDIPIIPPKKLIRYDSLYPSWDVIKQKVPDIVDAYTAPNKNFILILTKTKLMIYSISNDKLSDKPLKTLSLNPNESAIMAQWSLGRYVDKWDKQVTNLIK</sequence>
<dbReference type="EMBL" id="JAPQER010000004">
    <property type="protein sequence ID" value="MCY6484910.1"/>
    <property type="molecule type" value="Genomic_DNA"/>
</dbReference>
<reference evidence="1" key="1">
    <citation type="submission" date="2022-12" db="EMBL/GenBank/DDBJ databases">
        <authorList>
            <person name="Wang J."/>
        </authorList>
    </citation>
    <scope>NUCLEOTIDE SEQUENCE</scope>
    <source>
        <strain evidence="1">HY-45-18</strain>
    </source>
</reference>
<proteinExistence type="predicted"/>
<comment type="caution">
    <text evidence="1">The sequence shown here is derived from an EMBL/GenBank/DDBJ whole genome shotgun (WGS) entry which is preliminary data.</text>
</comment>
<organism evidence="1 2">
    <name type="scientific">Clostridium aestuarii</name>
    <dbReference type="NCBI Taxonomy" id="338193"/>
    <lineage>
        <taxon>Bacteria</taxon>
        <taxon>Bacillati</taxon>
        <taxon>Bacillota</taxon>
        <taxon>Clostridia</taxon>
        <taxon>Eubacteriales</taxon>
        <taxon>Clostridiaceae</taxon>
        <taxon>Clostridium</taxon>
    </lineage>
</organism>
<evidence type="ECO:0000313" key="1">
    <source>
        <dbReference type="EMBL" id="MCY6484910.1"/>
    </source>
</evidence>
<name>A0ABT4D3S8_9CLOT</name>
<evidence type="ECO:0008006" key="3">
    <source>
        <dbReference type="Google" id="ProtNLM"/>
    </source>
</evidence>
<accession>A0ABT4D3S8</accession>
<protein>
    <recommendedName>
        <fullName evidence="3">Lipoprotein</fullName>
    </recommendedName>
</protein>
<dbReference type="Proteomes" id="UP001078443">
    <property type="component" value="Unassembled WGS sequence"/>
</dbReference>
<dbReference type="RefSeq" id="WP_268041233.1">
    <property type="nucleotide sequence ID" value="NZ_JAPQER010000004.1"/>
</dbReference>
<dbReference type="PROSITE" id="PS51257">
    <property type="entry name" value="PROKAR_LIPOPROTEIN"/>
    <property type="match status" value="1"/>
</dbReference>
<gene>
    <name evidence="1" type="ORF">OW763_11210</name>
</gene>
<evidence type="ECO:0000313" key="2">
    <source>
        <dbReference type="Proteomes" id="UP001078443"/>
    </source>
</evidence>